<keyword evidence="2" id="KW-1185">Reference proteome</keyword>
<sequence length="125" mass="13662">MRRLAHIDMPTRMTALLLGLVYVLALMGQAVHQHDAGAFSVINCATAQSDTNDDERSETSSKVYLVNNVTCPICEFHLGITDQCAIAPSFAVDEWDAPTPVLQPEAVHLALREGKALRAPPVRYC</sequence>
<organism evidence="1 2">
    <name type="scientific">Porphyromonas asaccharolytica (strain ATCC 25260 / DSM 20707 / BCRC 10618 / CCUG 7834 / JCM 6326 / LMG 13178 / VPI 4198 / B440)</name>
    <name type="common">Bacteroides asaccharolyticus</name>
    <dbReference type="NCBI Taxonomy" id="879243"/>
    <lineage>
        <taxon>Bacteria</taxon>
        <taxon>Pseudomonadati</taxon>
        <taxon>Bacteroidota</taxon>
        <taxon>Bacteroidia</taxon>
        <taxon>Bacteroidales</taxon>
        <taxon>Porphyromonadaceae</taxon>
        <taxon>Porphyromonas</taxon>
    </lineage>
</organism>
<accession>F4KKN6</accession>
<dbReference type="Proteomes" id="UP000006545">
    <property type="component" value="Chromosome"/>
</dbReference>
<evidence type="ECO:0008006" key="3">
    <source>
        <dbReference type="Google" id="ProtNLM"/>
    </source>
</evidence>
<evidence type="ECO:0000313" key="2">
    <source>
        <dbReference type="Proteomes" id="UP000006545"/>
    </source>
</evidence>
<evidence type="ECO:0000313" key="1">
    <source>
        <dbReference type="EMBL" id="AEE12961.1"/>
    </source>
</evidence>
<dbReference type="EMBL" id="CP002689">
    <property type="protein sequence ID" value="AEE12961.1"/>
    <property type="molecule type" value="Genomic_DNA"/>
</dbReference>
<dbReference type="HOGENOM" id="CLU_1990618_0_0_10"/>
<dbReference type="RefSeq" id="WP_013760429.1">
    <property type="nucleotide sequence ID" value="NC_015501.1"/>
</dbReference>
<dbReference type="STRING" id="879243.Poras_1018"/>
<dbReference type="AlphaFoldDB" id="F4KKN6"/>
<dbReference type="KEGG" id="pah:Poras_1018"/>
<proteinExistence type="predicted"/>
<name>F4KKN6_PORAD</name>
<protein>
    <recommendedName>
        <fullName evidence="3">DUF2946 domain-containing protein</fullName>
    </recommendedName>
</protein>
<gene>
    <name evidence="1" type="ordered locus">Poras_1018</name>
</gene>
<reference evidence="2" key="1">
    <citation type="submission" date="2011-04" db="EMBL/GenBank/DDBJ databases">
        <title>The complete genome of Porphyromonas asaccharolytica DSM 20707.</title>
        <authorList>
            <person name="Lucas S."/>
            <person name="Han J."/>
            <person name="Lapidus A."/>
            <person name="Bruce D."/>
            <person name="Goodwin L."/>
            <person name="Pitluck S."/>
            <person name="Peters L."/>
            <person name="Kyrpides N."/>
            <person name="Mavromatis K."/>
            <person name="Ivanova N."/>
            <person name="Ovchinnikova G."/>
            <person name="Pagani I."/>
            <person name="Lu M."/>
            <person name="Detter J.C."/>
            <person name="Tapia R."/>
            <person name="Han C."/>
            <person name="Land M."/>
            <person name="Hauser L."/>
            <person name="Markowitz V."/>
            <person name="Cheng J.-F."/>
            <person name="Hugenholtz P."/>
            <person name="Woyke T."/>
            <person name="Wu D."/>
            <person name="Gronow S."/>
            <person name="Wellnitz S."/>
            <person name="Brambilla E."/>
            <person name="Klenk H.-P."/>
            <person name="Eisen J.A."/>
        </authorList>
    </citation>
    <scope>NUCLEOTIDE SEQUENCE [LARGE SCALE GENOMIC DNA]</scope>
    <source>
        <strain evidence="2">ATCC 25260 / DSM 20707 / VPI 4198</strain>
    </source>
</reference>